<dbReference type="InterPro" id="IPR020829">
    <property type="entry name" value="GlycerAld_3-P_DH_cat"/>
</dbReference>
<dbReference type="KEGG" id="oho:Oweho_3507"/>
<dbReference type="GO" id="GO:0051287">
    <property type="term" value="F:NAD binding"/>
    <property type="evidence" value="ECO:0007669"/>
    <property type="project" value="InterPro"/>
</dbReference>
<feature type="binding site" evidence="5">
    <location>
        <begin position="210"/>
        <end position="211"/>
    </location>
    <ligand>
        <name>D-glyceraldehyde 3-phosphate</name>
        <dbReference type="ChEBI" id="CHEBI:59776"/>
    </ligand>
</feature>
<dbReference type="GO" id="GO:0016620">
    <property type="term" value="F:oxidoreductase activity, acting on the aldehyde or oxo group of donors, NAD or NADP as acceptor"/>
    <property type="evidence" value="ECO:0007669"/>
    <property type="project" value="InterPro"/>
</dbReference>
<dbReference type="InterPro" id="IPR020828">
    <property type="entry name" value="GlycerAld_3-P_DH_NAD(P)-bd"/>
</dbReference>
<feature type="binding site" evidence="5">
    <location>
        <position position="233"/>
    </location>
    <ligand>
        <name>D-glyceraldehyde 3-phosphate</name>
        <dbReference type="ChEBI" id="CHEBI:59776"/>
    </ligand>
</feature>
<reference evidence="10 11" key="1">
    <citation type="journal article" date="2012" name="Stand. Genomic Sci.">
        <title>Genome sequence of the orange-pigmented seawater bacterium Owenweeksia hongkongensis type strain (UST20020801(T)).</title>
        <authorList>
            <person name="Riedel T."/>
            <person name="Held B."/>
            <person name="Nolan M."/>
            <person name="Lucas S."/>
            <person name="Lapidus A."/>
            <person name="Tice H."/>
            <person name="Del Rio T.G."/>
            <person name="Cheng J.F."/>
            <person name="Han C."/>
            <person name="Tapia R."/>
            <person name="Goodwin L.A."/>
            <person name="Pitluck S."/>
            <person name="Liolios K."/>
            <person name="Mavromatis K."/>
            <person name="Pagani I."/>
            <person name="Ivanova N."/>
            <person name="Mikhailova N."/>
            <person name="Pati A."/>
            <person name="Chen A."/>
            <person name="Palaniappan K."/>
            <person name="Rohde M."/>
            <person name="Tindall B.J."/>
            <person name="Detter J.C."/>
            <person name="Goker M."/>
            <person name="Woyke T."/>
            <person name="Bristow J."/>
            <person name="Eisen J.A."/>
            <person name="Markowitz V."/>
            <person name="Hugenholtz P."/>
            <person name="Klenk H.P."/>
            <person name="Kyrpides N.C."/>
        </authorList>
    </citation>
    <scope>NUCLEOTIDE SEQUENCE</scope>
    <source>
        <strain evidence="11">DSM 17368 / JCM 12287 / NRRL B-23963</strain>
    </source>
</reference>
<evidence type="ECO:0000256" key="3">
    <source>
        <dbReference type="ARBA" id="ARBA00023002"/>
    </source>
</evidence>
<keyword evidence="6" id="KW-0520">NAD</keyword>
<evidence type="ECO:0000313" key="11">
    <source>
        <dbReference type="Proteomes" id="UP000005631"/>
    </source>
</evidence>
<dbReference type="PATRIC" id="fig|926562.3.peg.3527"/>
<feature type="binding site" evidence="6">
    <location>
        <position position="35"/>
    </location>
    <ligand>
        <name>NAD(+)</name>
        <dbReference type="ChEBI" id="CHEBI:57540"/>
    </ligand>
</feature>
<dbReference type="Gene3D" id="3.40.50.720">
    <property type="entry name" value="NAD(P)-binding Rossmann-like Domain"/>
    <property type="match status" value="1"/>
</dbReference>
<dbReference type="InterPro" id="IPR020831">
    <property type="entry name" value="GlycerAld/Erythrose_P_DH"/>
</dbReference>
<comment type="subunit">
    <text evidence="2">Homotetramer.</text>
</comment>
<name>G8R6J2_OWEHD</name>
<dbReference type="InterPro" id="IPR036291">
    <property type="entry name" value="NAD(P)-bd_dom_sf"/>
</dbReference>
<dbReference type="FunFam" id="3.30.360.10:FF:000002">
    <property type="entry name" value="Glyceraldehyde-3-phosphate dehydrogenase"/>
    <property type="match status" value="1"/>
</dbReference>
<evidence type="ECO:0000259" key="9">
    <source>
        <dbReference type="SMART" id="SM00846"/>
    </source>
</evidence>
<dbReference type="NCBIfam" id="TIGR01534">
    <property type="entry name" value="GAPDH-I"/>
    <property type="match status" value="1"/>
</dbReference>
<dbReference type="EMBL" id="CP003156">
    <property type="protein sequence ID" value="AEV34455.1"/>
    <property type="molecule type" value="Genomic_DNA"/>
</dbReference>
<dbReference type="GO" id="GO:0050661">
    <property type="term" value="F:NADP binding"/>
    <property type="evidence" value="ECO:0007669"/>
    <property type="project" value="InterPro"/>
</dbReference>
<dbReference type="Gene3D" id="3.30.360.10">
    <property type="entry name" value="Dihydrodipicolinate Reductase, domain 2"/>
    <property type="match status" value="1"/>
</dbReference>
<feature type="binding site" evidence="6">
    <location>
        <position position="121"/>
    </location>
    <ligand>
        <name>NAD(+)</name>
        <dbReference type="ChEBI" id="CHEBI:57540"/>
    </ligand>
</feature>
<comment type="similarity">
    <text evidence="1 8">Belongs to the glyceraldehyde-3-phosphate dehydrogenase family.</text>
</comment>
<dbReference type="FunFam" id="3.40.50.720:FF:000001">
    <property type="entry name" value="Glyceraldehyde-3-phosphate dehydrogenase"/>
    <property type="match status" value="1"/>
</dbReference>
<dbReference type="CDD" id="cd05214">
    <property type="entry name" value="GAPDH_I_N"/>
    <property type="match status" value="1"/>
</dbReference>
<evidence type="ECO:0000256" key="1">
    <source>
        <dbReference type="ARBA" id="ARBA00007406"/>
    </source>
</evidence>
<dbReference type="HOGENOM" id="CLU_030140_0_3_10"/>
<dbReference type="GO" id="GO:0006006">
    <property type="term" value="P:glucose metabolic process"/>
    <property type="evidence" value="ECO:0007669"/>
    <property type="project" value="InterPro"/>
</dbReference>
<dbReference type="SUPFAM" id="SSF55347">
    <property type="entry name" value="Glyceraldehyde-3-phosphate dehydrogenase-like, C-terminal domain"/>
    <property type="match status" value="1"/>
</dbReference>
<protein>
    <submittedName>
        <fullName evidence="10">Glyceraldehyde-3-phosphate dehydrogenase, type I</fullName>
    </submittedName>
</protein>
<dbReference type="PIRSF" id="PIRSF000149">
    <property type="entry name" value="GAP_DH"/>
    <property type="match status" value="1"/>
</dbReference>
<dbReference type="Pfam" id="PF00044">
    <property type="entry name" value="Gp_dh_N"/>
    <property type="match status" value="1"/>
</dbReference>
<keyword evidence="3" id="KW-0560">Oxidoreductase</keyword>
<feature type="binding site" evidence="5">
    <location>
        <begin position="151"/>
        <end position="153"/>
    </location>
    <ligand>
        <name>D-glyceraldehyde 3-phosphate</name>
        <dbReference type="ChEBI" id="CHEBI:59776"/>
    </ligand>
</feature>
<feature type="binding site" evidence="6">
    <location>
        <begin position="13"/>
        <end position="14"/>
    </location>
    <ligand>
        <name>NAD(+)</name>
        <dbReference type="ChEBI" id="CHEBI:57540"/>
    </ligand>
</feature>
<evidence type="ECO:0000256" key="5">
    <source>
        <dbReference type="PIRSR" id="PIRSR000149-2"/>
    </source>
</evidence>
<dbReference type="Proteomes" id="UP000005631">
    <property type="component" value="Chromosome"/>
</dbReference>
<dbReference type="RefSeq" id="WP_014203802.1">
    <property type="nucleotide sequence ID" value="NC_016599.1"/>
</dbReference>
<dbReference type="CDD" id="cd18126">
    <property type="entry name" value="GAPDH_I_C"/>
    <property type="match status" value="1"/>
</dbReference>
<dbReference type="Pfam" id="PF02800">
    <property type="entry name" value="Gp_dh_C"/>
    <property type="match status" value="1"/>
</dbReference>
<evidence type="ECO:0000256" key="8">
    <source>
        <dbReference type="RuleBase" id="RU000397"/>
    </source>
</evidence>
<gene>
    <name evidence="10" type="ordered locus">Oweho_3507</name>
</gene>
<sequence length="331" mass="35735">MKTLRIGINGFGRIGRSLTRVIRKYPNIELVAINDLADVKNLAHLLKYDTVHGHFPDEVKEQAGKLVINGREISVFSEKEPANIPWASVGVDLVIEATGRFKTTDLAIGHIKAGAKKVIISAPATDDTKTIVLGANGDELSSDDIIVSNASCTTNSVAPLLKIVDEVCGVDHAYITTVHSYTTDQQLQDGPHKDFRRGRAAAESIVPTSTGAAKAITRIFPELEGRIGGAGIRVPVPDGSLTDITITVKKNTTVEEINTAFKKASEEGPFKGYLGYTADPIVSRDVIGSPYSVWFDEGLTSVLGNMVKVVGWYDNEMGYSHRLADLIMKMG</sequence>
<dbReference type="AlphaFoldDB" id="G8R6J2"/>
<keyword evidence="11" id="KW-1185">Reference proteome</keyword>
<keyword evidence="6" id="KW-0547">Nucleotide-binding</keyword>
<evidence type="ECO:0000256" key="4">
    <source>
        <dbReference type="PIRSR" id="PIRSR000149-1"/>
    </source>
</evidence>
<dbReference type="SUPFAM" id="SSF51735">
    <property type="entry name" value="NAD(P)-binding Rossmann-fold domains"/>
    <property type="match status" value="1"/>
</dbReference>
<feature type="binding site" evidence="5">
    <location>
        <position position="182"/>
    </location>
    <ligand>
        <name>D-glyceraldehyde 3-phosphate</name>
        <dbReference type="ChEBI" id="CHEBI:59776"/>
    </ligand>
</feature>
<dbReference type="PANTHER" id="PTHR43148">
    <property type="entry name" value="GLYCERALDEHYDE-3-PHOSPHATE DEHYDROGENASE 2"/>
    <property type="match status" value="1"/>
</dbReference>
<dbReference type="InterPro" id="IPR006424">
    <property type="entry name" value="Glyceraldehyde-3-P_DH_1"/>
</dbReference>
<feature type="domain" description="Glyceraldehyde 3-phosphate dehydrogenase NAD(P) binding" evidence="9">
    <location>
        <begin position="4"/>
        <end position="152"/>
    </location>
</feature>
<feature type="binding site" evidence="6">
    <location>
        <position position="315"/>
    </location>
    <ligand>
        <name>NAD(+)</name>
        <dbReference type="ChEBI" id="CHEBI:57540"/>
    </ligand>
</feature>
<dbReference type="SMART" id="SM00846">
    <property type="entry name" value="Gp_dh_N"/>
    <property type="match status" value="1"/>
</dbReference>
<proteinExistence type="inferred from homology"/>
<feature type="site" description="Activates thiol group during catalysis" evidence="7">
    <location>
        <position position="179"/>
    </location>
</feature>
<dbReference type="STRING" id="926562.Oweho_3507"/>
<evidence type="ECO:0000256" key="7">
    <source>
        <dbReference type="PIRSR" id="PIRSR000149-4"/>
    </source>
</evidence>
<dbReference type="PRINTS" id="PR00078">
    <property type="entry name" value="G3PDHDRGNASE"/>
</dbReference>
<organism evidence="10 11">
    <name type="scientific">Owenweeksia hongkongensis (strain DSM 17368 / CIP 108786 / JCM 12287 / NRRL B-23963 / UST20020801)</name>
    <dbReference type="NCBI Taxonomy" id="926562"/>
    <lineage>
        <taxon>Bacteria</taxon>
        <taxon>Pseudomonadati</taxon>
        <taxon>Bacteroidota</taxon>
        <taxon>Flavobacteriia</taxon>
        <taxon>Flavobacteriales</taxon>
        <taxon>Owenweeksiaceae</taxon>
        <taxon>Owenweeksia</taxon>
    </lineage>
</organism>
<evidence type="ECO:0000256" key="2">
    <source>
        <dbReference type="ARBA" id="ARBA00011881"/>
    </source>
</evidence>
<accession>G8R6J2</accession>
<evidence type="ECO:0000313" key="10">
    <source>
        <dbReference type="EMBL" id="AEV34455.1"/>
    </source>
</evidence>
<evidence type="ECO:0000256" key="6">
    <source>
        <dbReference type="PIRSR" id="PIRSR000149-3"/>
    </source>
</evidence>
<dbReference type="eggNOG" id="COG0057">
    <property type="taxonomic scope" value="Bacteria"/>
</dbReference>
<dbReference type="OrthoDB" id="9803304at2"/>
<feature type="active site" description="Nucleophile" evidence="4">
    <location>
        <position position="152"/>
    </location>
</feature>